<dbReference type="RefSeq" id="WP_023267465.1">
    <property type="nucleotide sequence ID" value="NZ_AXZL01000068.1"/>
</dbReference>
<sequence length="234" mass="26572">MKDFAQFIAPMLSQRMLMVLFKPFKLGQVVGKRKVQYVVDLKWWSDLFSEFSFRVYMKNFEKMSNYLTIPSSSCEAGKGLNWGLVTNFYGKSLPTDYMMFIEHYGSGEIGGWLTVLNPFSKNTYINLLHQFAPILSSVSTLKEEFPETYPFPLLFEPGGLLPWGISIDGDIYCWSTAGVSGKWKIVVLGRHSEPEEFEVSFTSFINGLLNGSISCKAIPQEWAGGDIRFVPYTP</sequence>
<dbReference type="InterPro" id="IPR037883">
    <property type="entry name" value="Knr4/Smi1-like_sf"/>
</dbReference>
<gene>
    <name evidence="1" type="ORF">SHD_2482</name>
</gene>
<evidence type="ECO:0000313" key="2">
    <source>
        <dbReference type="Proteomes" id="UP000017548"/>
    </source>
</evidence>
<dbReference type="Proteomes" id="UP000017548">
    <property type="component" value="Unassembled WGS sequence"/>
</dbReference>
<protein>
    <recommendedName>
        <fullName evidence="3">Knr4/Smi1-like domain-containing protein</fullName>
    </recommendedName>
</protein>
<proteinExistence type="predicted"/>
<accession>A0ABP2Z2U5</accession>
<reference evidence="1 2" key="1">
    <citation type="journal article" date="2013" name="Genome Announc.">
        <title>Draft Genome Sequence of Shewanella decolorationis S12, a Dye-Degrading Bacterium Isolated from a Wastewater Treatment Plant.</title>
        <authorList>
            <person name="Xu M."/>
            <person name="Fang Y."/>
            <person name="Liu J."/>
            <person name="Chen X."/>
            <person name="Sun G."/>
            <person name="Guo J."/>
            <person name="Hua Z."/>
            <person name="Tu Q."/>
            <person name="Wu L."/>
            <person name="Zhou J."/>
            <person name="Liu X."/>
        </authorList>
    </citation>
    <scope>NUCLEOTIDE SEQUENCE [LARGE SCALE GENOMIC DNA]</scope>
    <source>
        <strain evidence="1 2">S12</strain>
    </source>
</reference>
<dbReference type="Gene3D" id="3.40.1580.10">
    <property type="entry name" value="SMI1/KNR4-like"/>
    <property type="match status" value="1"/>
</dbReference>
<evidence type="ECO:0008006" key="3">
    <source>
        <dbReference type="Google" id="ProtNLM"/>
    </source>
</evidence>
<evidence type="ECO:0000313" key="1">
    <source>
        <dbReference type="EMBL" id="ESE40925.1"/>
    </source>
</evidence>
<comment type="caution">
    <text evidence="1">The sequence shown here is derived from an EMBL/GenBank/DDBJ whole genome shotgun (WGS) entry which is preliminary data.</text>
</comment>
<dbReference type="SUPFAM" id="SSF160631">
    <property type="entry name" value="SMI1/KNR4-like"/>
    <property type="match status" value="1"/>
</dbReference>
<dbReference type="Pfam" id="PF14568">
    <property type="entry name" value="SUKH_6"/>
    <property type="match status" value="1"/>
</dbReference>
<dbReference type="EMBL" id="AXZL01000068">
    <property type="protein sequence ID" value="ESE40925.1"/>
    <property type="molecule type" value="Genomic_DNA"/>
</dbReference>
<name>A0ABP2Z2U5_9GAMM</name>
<keyword evidence="2" id="KW-1185">Reference proteome</keyword>
<organism evidence="1 2">
    <name type="scientific">Shewanella decolorationis S12</name>
    <dbReference type="NCBI Taxonomy" id="1353536"/>
    <lineage>
        <taxon>Bacteria</taxon>
        <taxon>Pseudomonadati</taxon>
        <taxon>Pseudomonadota</taxon>
        <taxon>Gammaproteobacteria</taxon>
        <taxon>Alteromonadales</taxon>
        <taxon>Shewanellaceae</taxon>
        <taxon>Shewanella</taxon>
    </lineage>
</organism>